<proteinExistence type="predicted"/>
<name>A0A7T3PGY9_9CAUD</name>
<accession>A0A7T3PGY9</accession>
<dbReference type="EMBL" id="MW269554">
    <property type="protein sequence ID" value="QPZ53314.1"/>
    <property type="molecule type" value="Genomic_DNA"/>
</dbReference>
<evidence type="ECO:0000313" key="1">
    <source>
        <dbReference type="EMBL" id="QPZ53314.1"/>
    </source>
</evidence>
<organism evidence="1 2">
    <name type="scientific">Achromobacter phage vB_AchrS_AchV4</name>
    <dbReference type="NCBI Taxonomy" id="2796514"/>
    <lineage>
        <taxon>Viruses</taxon>
        <taxon>Duplodnaviria</taxon>
        <taxon>Heunggongvirae</taxon>
        <taxon>Uroviricota</taxon>
        <taxon>Caudoviricetes</taxon>
        <taxon>Casjensviridae</taxon>
        <taxon>Gediminasvirus</taxon>
        <taxon>Gediminasvirus AchV4</taxon>
    </lineage>
</organism>
<reference evidence="1 2" key="1">
    <citation type="submission" date="2020-11" db="EMBL/GenBank/DDBJ databases">
        <title>Complete Genome Sequence of Achromobacter phage vB_AchrS_AchV4.</title>
        <authorList>
            <person name="Kaliniene L."/>
            <person name="Noreika A."/>
            <person name="Meskys R."/>
        </authorList>
    </citation>
    <scope>NUCLEOTIDE SEQUENCE [LARGE SCALE GENOMIC DNA]</scope>
</reference>
<evidence type="ECO:0000313" key="2">
    <source>
        <dbReference type="Proteomes" id="UP000595170"/>
    </source>
</evidence>
<sequence length="64" mass="6994">MMVVAYLIMPKPKAPQPAATRDLETPTADAGRPVPVVFGTLRVKGLNVVWYGELSQKTEKVKAK</sequence>
<protein>
    <submittedName>
        <fullName evidence="1">Virion structural protein</fullName>
    </submittedName>
</protein>
<keyword evidence="2" id="KW-1185">Reference proteome</keyword>
<dbReference type="Proteomes" id="UP000595170">
    <property type="component" value="Segment"/>
</dbReference>
<gene>
    <name evidence="1" type="ORF">AchV4_0021</name>
</gene>